<feature type="transmembrane region" description="Helical" evidence="9">
    <location>
        <begin position="356"/>
        <end position="376"/>
    </location>
</feature>
<dbReference type="GO" id="GO:0010041">
    <property type="term" value="P:response to iron(III) ion"/>
    <property type="evidence" value="ECO:0007669"/>
    <property type="project" value="TreeGrafter"/>
</dbReference>
<evidence type="ECO:0000256" key="4">
    <source>
        <dbReference type="ARBA" id="ARBA00022679"/>
    </source>
</evidence>
<keyword evidence="7 9" id="KW-0472">Membrane</keyword>
<dbReference type="PANTHER" id="PTHR33908:SF3">
    <property type="entry name" value="UNDECAPRENYL PHOSPHATE-ALPHA-4-AMINO-4-DEOXY-L-ARABINOSE ARABINOSYL TRANSFERASE"/>
    <property type="match status" value="1"/>
</dbReference>
<evidence type="ECO:0000256" key="8">
    <source>
        <dbReference type="SAM" id="MobiDB-lite"/>
    </source>
</evidence>
<evidence type="ECO:0000256" key="9">
    <source>
        <dbReference type="SAM" id="Phobius"/>
    </source>
</evidence>
<comment type="caution">
    <text evidence="10">The sequence shown here is derived from an EMBL/GenBank/DDBJ whole genome shotgun (WGS) entry which is preliminary data.</text>
</comment>
<evidence type="ECO:0000313" key="11">
    <source>
        <dbReference type="Proteomes" id="UP000318331"/>
    </source>
</evidence>
<keyword evidence="11" id="KW-1185">Reference proteome</keyword>
<dbReference type="Proteomes" id="UP000318331">
    <property type="component" value="Unassembled WGS sequence"/>
</dbReference>
<organism evidence="10 11">
    <name type="scientific">Klugiella xanthotipulae</name>
    <dbReference type="NCBI Taxonomy" id="244735"/>
    <lineage>
        <taxon>Bacteria</taxon>
        <taxon>Bacillati</taxon>
        <taxon>Actinomycetota</taxon>
        <taxon>Actinomycetes</taxon>
        <taxon>Micrococcales</taxon>
        <taxon>Microbacteriaceae</taxon>
        <taxon>Klugiella</taxon>
    </lineage>
</organism>
<feature type="transmembrane region" description="Helical" evidence="9">
    <location>
        <begin position="227"/>
        <end position="250"/>
    </location>
</feature>
<evidence type="ECO:0000256" key="7">
    <source>
        <dbReference type="ARBA" id="ARBA00023136"/>
    </source>
</evidence>
<evidence type="ECO:0000256" key="5">
    <source>
        <dbReference type="ARBA" id="ARBA00022692"/>
    </source>
</evidence>
<keyword evidence="3 10" id="KW-0328">Glycosyltransferase</keyword>
<feature type="transmembrane region" description="Helical" evidence="9">
    <location>
        <begin position="133"/>
        <end position="150"/>
    </location>
</feature>
<feature type="transmembrane region" description="Helical" evidence="9">
    <location>
        <begin position="79"/>
        <end position="101"/>
    </location>
</feature>
<feature type="transmembrane region" description="Helical" evidence="9">
    <location>
        <begin position="187"/>
        <end position="220"/>
    </location>
</feature>
<evidence type="ECO:0000256" key="1">
    <source>
        <dbReference type="ARBA" id="ARBA00004651"/>
    </source>
</evidence>
<proteinExistence type="predicted"/>
<protein>
    <submittedName>
        <fullName evidence="10">Mannosyltransferase</fullName>
    </submittedName>
</protein>
<dbReference type="OrthoDB" id="5318634at2"/>
<comment type="subcellular location">
    <subcellularLocation>
        <location evidence="1">Cell membrane</location>
        <topology evidence="1">Multi-pass membrane protein</topology>
    </subcellularLocation>
</comment>
<sequence length="540" mass="58513">MIGWGVTDLSPTATKSAGPPPITEKNSPPADTARKLPWHILLLLGLVGTALSAAWSWNPSLWGDEAASIMSAQRSWDSLGRMLTTVDAVHGLYYSFLHLWIDVFGASPFSVRFPSALGIGAGTVGVAILGNRLARPSVGVLAAAVFMILPRSTFNGSEARQYAFITALVVWLTIYVISLVAKRETRFWPWAGFTALFALSCVLFIYTALFSVVFGAIILLMRPGRAMVLRAASAIAVGGILAIPVVYISFTERAQVAFLHSRWGYNLKNVFISPWFIDQRLAALCWGIIVIGLAIGIATLLRARTGASVNENVLELYRPAAAGLPTLLTVAGLSLVTPSVLLALGNTQTPMYSPRYLSFTSTAIALLIGLGIATISRAIRQRWVAVLLAAAIVAAATPAYLTQRGDFSKNGGTDWNAVSATLSDQASPGDAVIFDQFTRNARKPRLAKYLYPEGFEGLIDVGLKTPHQETDGLWDTVYSRADTIERLNDVPTVWLILTDERYSDDVAKRDAYIPALEDAGYTVVDEITINRTIIYKLTRG</sequence>
<feature type="transmembrane region" description="Helical" evidence="9">
    <location>
        <begin position="162"/>
        <end position="181"/>
    </location>
</feature>
<accession>A0A543HYR2</accession>
<dbReference type="GO" id="GO:0005886">
    <property type="term" value="C:plasma membrane"/>
    <property type="evidence" value="ECO:0007669"/>
    <property type="project" value="UniProtKB-SubCell"/>
</dbReference>
<name>A0A543HYR2_9MICO</name>
<feature type="transmembrane region" description="Helical" evidence="9">
    <location>
        <begin position="281"/>
        <end position="301"/>
    </location>
</feature>
<evidence type="ECO:0000313" key="10">
    <source>
        <dbReference type="EMBL" id="TQM63486.1"/>
    </source>
</evidence>
<dbReference type="EMBL" id="VFPN01000002">
    <property type="protein sequence ID" value="TQM63486.1"/>
    <property type="molecule type" value="Genomic_DNA"/>
</dbReference>
<keyword evidence="6 9" id="KW-1133">Transmembrane helix</keyword>
<dbReference type="GO" id="GO:0016763">
    <property type="term" value="F:pentosyltransferase activity"/>
    <property type="evidence" value="ECO:0007669"/>
    <property type="project" value="TreeGrafter"/>
</dbReference>
<keyword evidence="4 10" id="KW-0808">Transferase</keyword>
<dbReference type="PANTHER" id="PTHR33908">
    <property type="entry name" value="MANNOSYLTRANSFERASE YKCB-RELATED"/>
    <property type="match status" value="1"/>
</dbReference>
<feature type="region of interest" description="Disordered" evidence="8">
    <location>
        <begin position="1"/>
        <end position="30"/>
    </location>
</feature>
<dbReference type="InterPro" id="IPR050297">
    <property type="entry name" value="LipidA_mod_glycosyltrf_83"/>
</dbReference>
<dbReference type="AlphaFoldDB" id="A0A543HYR2"/>
<evidence type="ECO:0000256" key="3">
    <source>
        <dbReference type="ARBA" id="ARBA00022676"/>
    </source>
</evidence>
<evidence type="ECO:0000256" key="6">
    <source>
        <dbReference type="ARBA" id="ARBA00022989"/>
    </source>
</evidence>
<feature type="transmembrane region" description="Helical" evidence="9">
    <location>
        <begin position="322"/>
        <end position="344"/>
    </location>
</feature>
<keyword evidence="5 9" id="KW-0812">Transmembrane</keyword>
<feature type="transmembrane region" description="Helical" evidence="9">
    <location>
        <begin position="36"/>
        <end position="58"/>
    </location>
</feature>
<keyword evidence="2" id="KW-1003">Cell membrane</keyword>
<gene>
    <name evidence="10" type="ORF">FB466_1750</name>
</gene>
<dbReference type="GO" id="GO:0009103">
    <property type="term" value="P:lipopolysaccharide biosynthetic process"/>
    <property type="evidence" value="ECO:0007669"/>
    <property type="project" value="UniProtKB-ARBA"/>
</dbReference>
<reference evidence="10 11" key="1">
    <citation type="submission" date="2019-06" db="EMBL/GenBank/DDBJ databases">
        <title>Sequencing the genomes of 1000 actinobacteria strains.</title>
        <authorList>
            <person name="Klenk H.-P."/>
        </authorList>
    </citation>
    <scope>NUCLEOTIDE SEQUENCE [LARGE SCALE GENOMIC DNA]</scope>
    <source>
        <strain evidence="10 11">DSM 18031</strain>
    </source>
</reference>
<feature type="transmembrane region" description="Helical" evidence="9">
    <location>
        <begin position="383"/>
        <end position="401"/>
    </location>
</feature>
<evidence type="ECO:0000256" key="2">
    <source>
        <dbReference type="ARBA" id="ARBA00022475"/>
    </source>
</evidence>